<feature type="transmembrane region" description="Helical" evidence="1">
    <location>
        <begin position="65"/>
        <end position="81"/>
    </location>
</feature>
<reference evidence="2" key="1">
    <citation type="submission" date="2020-05" db="EMBL/GenBank/DDBJ databases">
        <authorList>
            <person name="Chiriac C."/>
            <person name="Salcher M."/>
            <person name="Ghai R."/>
            <person name="Kavagutti S V."/>
        </authorList>
    </citation>
    <scope>NUCLEOTIDE SEQUENCE</scope>
</reference>
<dbReference type="EMBL" id="CAEZXL010000011">
    <property type="protein sequence ID" value="CAB4679313.1"/>
    <property type="molecule type" value="Genomic_DNA"/>
</dbReference>
<accession>A0A6J6N425</accession>
<keyword evidence="1" id="KW-1133">Transmembrane helix</keyword>
<organism evidence="2">
    <name type="scientific">freshwater metagenome</name>
    <dbReference type="NCBI Taxonomy" id="449393"/>
    <lineage>
        <taxon>unclassified sequences</taxon>
        <taxon>metagenomes</taxon>
        <taxon>ecological metagenomes</taxon>
    </lineage>
</organism>
<feature type="transmembrane region" description="Helical" evidence="1">
    <location>
        <begin position="12"/>
        <end position="32"/>
    </location>
</feature>
<evidence type="ECO:0000313" key="2">
    <source>
        <dbReference type="EMBL" id="CAB4679313.1"/>
    </source>
</evidence>
<proteinExistence type="predicted"/>
<keyword evidence="1" id="KW-0812">Transmembrane</keyword>
<dbReference type="AlphaFoldDB" id="A0A6J6N425"/>
<evidence type="ECO:0000256" key="1">
    <source>
        <dbReference type="SAM" id="Phobius"/>
    </source>
</evidence>
<protein>
    <submittedName>
        <fullName evidence="2">Unannotated protein</fullName>
    </submittedName>
</protein>
<dbReference type="Pfam" id="PF14017">
    <property type="entry name" value="DUF4233"/>
    <property type="match status" value="1"/>
</dbReference>
<gene>
    <name evidence="2" type="ORF">UFOPK2373_00135</name>
</gene>
<name>A0A6J6N425_9ZZZZ</name>
<sequence length="129" mass="14421">MSNRSVRRTLGSMVLAFEAFVVFFGTLVAFGLKVAPAPTVWAIGLSFSAVMILTPGYLGKKGSYWFGWFLQLVLFVISFYVDFWMIIVSVIFVSLWAWAMIAGATIDLARKARESVDTFEITVESKESK</sequence>
<feature type="transmembrane region" description="Helical" evidence="1">
    <location>
        <begin position="38"/>
        <end position="58"/>
    </location>
</feature>
<keyword evidence="1" id="KW-0472">Membrane</keyword>
<feature type="transmembrane region" description="Helical" evidence="1">
    <location>
        <begin position="87"/>
        <end position="106"/>
    </location>
</feature>
<dbReference type="InterPro" id="IPR025327">
    <property type="entry name" value="DUF4233"/>
</dbReference>